<dbReference type="EMBL" id="CP015583">
    <property type="protein sequence ID" value="APT57048.1"/>
    <property type="molecule type" value="Genomic_DNA"/>
</dbReference>
<dbReference type="GO" id="GO:0036374">
    <property type="term" value="F:glutathione hydrolase activity"/>
    <property type="evidence" value="ECO:0007669"/>
    <property type="project" value="UniProtKB-UniRule"/>
</dbReference>
<dbReference type="PRINTS" id="PR01210">
    <property type="entry name" value="GGTRANSPTASE"/>
</dbReference>
<dbReference type="GO" id="GO:0006751">
    <property type="term" value="P:glutathione catabolic process"/>
    <property type="evidence" value="ECO:0007669"/>
    <property type="project" value="UniProtKB-UniRule"/>
</dbReference>
<evidence type="ECO:0000256" key="13">
    <source>
        <dbReference type="SAM" id="SignalP"/>
    </source>
</evidence>
<evidence type="ECO:0000313" key="15">
    <source>
        <dbReference type="Proteomes" id="UP000185494"/>
    </source>
</evidence>
<dbReference type="RefSeq" id="WP_075797946.1">
    <property type="nucleotide sequence ID" value="NZ_CP015583.1"/>
</dbReference>
<feature type="region of interest" description="Disordered" evidence="12">
    <location>
        <begin position="365"/>
        <end position="393"/>
    </location>
</feature>
<evidence type="ECO:0000256" key="2">
    <source>
        <dbReference type="ARBA" id="ARBA00001089"/>
    </source>
</evidence>
<comment type="catalytic activity">
    <reaction evidence="1 11">
        <text>an S-substituted glutathione + H2O = an S-substituted L-cysteinylglycine + L-glutamate</text>
        <dbReference type="Rhea" id="RHEA:59468"/>
        <dbReference type="ChEBI" id="CHEBI:15377"/>
        <dbReference type="ChEBI" id="CHEBI:29985"/>
        <dbReference type="ChEBI" id="CHEBI:90779"/>
        <dbReference type="ChEBI" id="CHEBI:143103"/>
        <dbReference type="EC" id="3.4.19.13"/>
    </reaction>
</comment>
<name>A0A1L7AE31_9PROT</name>
<dbReference type="InterPro" id="IPR029055">
    <property type="entry name" value="Ntn_hydrolases_N"/>
</dbReference>
<dbReference type="eggNOG" id="COG0405">
    <property type="taxonomic scope" value="Bacteria"/>
</dbReference>
<feature type="active site" description="Nucleophile" evidence="9">
    <location>
        <position position="396"/>
    </location>
</feature>
<dbReference type="STRING" id="257708.RGI145_08020"/>
<dbReference type="InterPro" id="IPR043138">
    <property type="entry name" value="GGT_lsub"/>
</dbReference>
<dbReference type="EC" id="2.3.2.2" evidence="11"/>
<dbReference type="Gene3D" id="3.60.20.40">
    <property type="match status" value="1"/>
</dbReference>
<feature type="binding site" evidence="10">
    <location>
        <position position="483"/>
    </location>
    <ligand>
        <name>L-glutamate</name>
        <dbReference type="ChEBI" id="CHEBI:29985"/>
    </ligand>
</feature>
<comment type="PTM">
    <text evidence="11">Cleaved by autocatalysis into a large and a small subunit.</text>
</comment>
<protein>
    <recommendedName>
        <fullName evidence="11">Glutathione hydrolase proenzyme</fullName>
        <ecNumber evidence="11">2.3.2.2</ecNumber>
        <ecNumber evidence="11">3.4.19.13</ecNumber>
    </recommendedName>
    <component>
        <recommendedName>
            <fullName evidence="11">Glutathione hydrolase large chain</fullName>
        </recommendedName>
    </component>
    <component>
        <recommendedName>
            <fullName evidence="11">Glutathione hydrolase small chain</fullName>
        </recommendedName>
    </component>
</protein>
<comment type="pathway">
    <text evidence="11">Sulfur metabolism; glutathione metabolism.</text>
</comment>
<sequence>MRRLVLCLALLVTLPAAAQDSLNAPRPQASLARKHIVAAAHPLAAEAGLAMLRQGGSAVDAAVAVQAMLSLVEPQSSGIGGGALMLYRNAADGRITAWDGRETAPAAAQPGLFLRDGQPMPFYDAVLSGRSVGVPGAIAMLEAAHREGGRLPWAKLFEPAIKAARDGFRVSARLAGAIADDAERLRRNPSTRGYFFSPAPLANDPVPLPEGTVLRNPALADTLQAIAEGGAAALLRGPIASDIAAAVRNHGEGGLMTTDDLAGYEPKRRQPVCGPYRLYIVCGFPPPSSGGVAVAQILGVLEHFDLPSLDPRGAEAAHLVAEAGRLAFADRNQYLGDSDFLSVPLRGLLDPAYLTLRAQAVAPGRAMAQPAPGNPSWRDPNEVPLAPMPPQPEHGTSQVIVVDDAGNALAMTTTVEDAFGARLMVRGFILNNELTDFSFRPEVDGRPVANRVQGGKRPRSSMSPTLVFDRQGRLVAAVGSAGGARIIGYVAQALLGMLDWRLDPQAALALPHVGTLGGAVELEGGTAAAGLAPALQAMGHTVDIRAMNSGTQAIRVTPEGMTGGADPRREGVALGD</sequence>
<keyword evidence="4 11" id="KW-0808">Transferase</keyword>
<feature type="chain" id="PRO_5013244954" description="Glutathione hydrolase proenzyme" evidence="13">
    <location>
        <begin position="19"/>
        <end position="576"/>
    </location>
</feature>
<evidence type="ECO:0000256" key="7">
    <source>
        <dbReference type="ARBA" id="ARBA00023315"/>
    </source>
</evidence>
<keyword evidence="11" id="KW-0317">Glutathione biosynthesis</keyword>
<accession>A0A1L7AE31</accession>
<evidence type="ECO:0000256" key="3">
    <source>
        <dbReference type="ARBA" id="ARBA00009381"/>
    </source>
</evidence>
<dbReference type="AlphaFoldDB" id="A0A1L7AE31"/>
<feature type="signal peptide" evidence="13">
    <location>
        <begin position="1"/>
        <end position="18"/>
    </location>
</feature>
<dbReference type="InterPro" id="IPR043137">
    <property type="entry name" value="GGT_ssub_C"/>
</dbReference>
<comment type="catalytic activity">
    <reaction evidence="2 11">
        <text>glutathione + H2O = L-cysteinylglycine + L-glutamate</text>
        <dbReference type="Rhea" id="RHEA:28807"/>
        <dbReference type="ChEBI" id="CHEBI:15377"/>
        <dbReference type="ChEBI" id="CHEBI:29985"/>
        <dbReference type="ChEBI" id="CHEBI:57925"/>
        <dbReference type="ChEBI" id="CHEBI:61694"/>
        <dbReference type="EC" id="3.4.19.13"/>
    </reaction>
</comment>
<keyword evidence="5 11" id="KW-0378">Hydrolase</keyword>
<keyword evidence="7 11" id="KW-0012">Acyltransferase</keyword>
<dbReference type="KEGG" id="rgi:RGI145_08020"/>
<comment type="similarity">
    <text evidence="3 11">Belongs to the gamma-glutamyltransferase family.</text>
</comment>
<dbReference type="NCBIfam" id="TIGR00066">
    <property type="entry name" value="g_glut_trans"/>
    <property type="match status" value="1"/>
</dbReference>
<evidence type="ECO:0000256" key="9">
    <source>
        <dbReference type="PIRSR" id="PIRSR600101-1"/>
    </source>
</evidence>
<reference evidence="14 15" key="1">
    <citation type="submission" date="2016-05" db="EMBL/GenBank/DDBJ databases">
        <title>Complete Genome and Methylome Analysis of Psychrotrophic Bacterial Isolates from Antarctic Lake Untersee.</title>
        <authorList>
            <person name="Fomenkov A."/>
            <person name="Akimov V.N."/>
            <person name="Vasilyeva L.V."/>
            <person name="Andersen D."/>
            <person name="Vincze T."/>
            <person name="Roberts R.J."/>
        </authorList>
    </citation>
    <scope>NUCLEOTIDE SEQUENCE [LARGE SCALE GENOMIC DNA]</scope>
    <source>
        <strain evidence="14 15">U14-5</strain>
    </source>
</reference>
<evidence type="ECO:0000256" key="4">
    <source>
        <dbReference type="ARBA" id="ARBA00022679"/>
    </source>
</evidence>
<evidence type="ECO:0000256" key="8">
    <source>
        <dbReference type="ARBA" id="ARBA00047417"/>
    </source>
</evidence>
<dbReference type="PANTHER" id="PTHR43199:SF1">
    <property type="entry name" value="GLUTATHIONE HYDROLASE PROENZYME"/>
    <property type="match status" value="1"/>
</dbReference>
<dbReference type="PANTHER" id="PTHR43199">
    <property type="entry name" value="GLUTATHIONE HYDROLASE"/>
    <property type="match status" value="1"/>
</dbReference>
<feature type="binding site" evidence="10">
    <location>
        <position position="101"/>
    </location>
    <ligand>
        <name>L-glutamate</name>
        <dbReference type="ChEBI" id="CHEBI:29985"/>
    </ligand>
</feature>
<dbReference type="Proteomes" id="UP000185494">
    <property type="component" value="Chromosome 1"/>
</dbReference>
<dbReference type="GO" id="GO:0103068">
    <property type="term" value="F:leukotriene C4 gamma-glutamyl transferase activity"/>
    <property type="evidence" value="ECO:0007669"/>
    <property type="project" value="UniProtKB-EC"/>
</dbReference>
<dbReference type="SUPFAM" id="SSF56235">
    <property type="entry name" value="N-terminal nucleophile aminohydrolases (Ntn hydrolases)"/>
    <property type="match status" value="1"/>
</dbReference>
<comment type="subunit">
    <text evidence="11">This enzyme consists of two polypeptide chains, which are synthesized in precursor form from a single polypeptide.</text>
</comment>
<dbReference type="UniPathway" id="UPA00204"/>
<dbReference type="EC" id="3.4.19.13" evidence="11"/>
<dbReference type="InterPro" id="IPR000101">
    <property type="entry name" value="GGT_peptidase"/>
</dbReference>
<dbReference type="Gene3D" id="1.10.246.130">
    <property type="match status" value="1"/>
</dbReference>
<gene>
    <name evidence="14" type="ORF">RGI145_08020</name>
</gene>
<evidence type="ECO:0000313" key="14">
    <source>
        <dbReference type="EMBL" id="APT57048.1"/>
    </source>
</evidence>
<evidence type="ECO:0000256" key="5">
    <source>
        <dbReference type="ARBA" id="ARBA00022801"/>
    </source>
</evidence>
<organism evidence="14 15">
    <name type="scientific">Roseomonas gilardii</name>
    <dbReference type="NCBI Taxonomy" id="257708"/>
    <lineage>
        <taxon>Bacteria</taxon>
        <taxon>Pseudomonadati</taxon>
        <taxon>Pseudomonadota</taxon>
        <taxon>Alphaproteobacteria</taxon>
        <taxon>Acetobacterales</taxon>
        <taxon>Roseomonadaceae</taxon>
        <taxon>Roseomonas</taxon>
    </lineage>
</organism>
<evidence type="ECO:0000256" key="10">
    <source>
        <dbReference type="PIRSR" id="PIRSR600101-2"/>
    </source>
</evidence>
<feature type="binding site" evidence="10">
    <location>
        <begin position="460"/>
        <end position="461"/>
    </location>
    <ligand>
        <name>L-glutamate</name>
        <dbReference type="ChEBI" id="CHEBI:29985"/>
    </ligand>
</feature>
<proteinExistence type="inferred from homology"/>
<evidence type="ECO:0000256" key="11">
    <source>
        <dbReference type="RuleBase" id="RU368036"/>
    </source>
</evidence>
<evidence type="ECO:0000256" key="12">
    <source>
        <dbReference type="SAM" id="MobiDB-lite"/>
    </source>
</evidence>
<evidence type="ECO:0000256" key="6">
    <source>
        <dbReference type="ARBA" id="ARBA00023145"/>
    </source>
</evidence>
<feature type="binding site" evidence="10">
    <location>
        <position position="436"/>
    </location>
    <ligand>
        <name>L-glutamate</name>
        <dbReference type="ChEBI" id="CHEBI:29985"/>
    </ligand>
</feature>
<evidence type="ECO:0000256" key="1">
    <source>
        <dbReference type="ARBA" id="ARBA00001049"/>
    </source>
</evidence>
<dbReference type="Pfam" id="PF01019">
    <property type="entry name" value="G_glu_transpept"/>
    <property type="match status" value="1"/>
</dbReference>
<keyword evidence="6 11" id="KW-0865">Zymogen</keyword>
<dbReference type="GO" id="GO:0006750">
    <property type="term" value="P:glutathione biosynthetic process"/>
    <property type="evidence" value="ECO:0007669"/>
    <property type="project" value="UniProtKB-KW"/>
</dbReference>
<keyword evidence="13" id="KW-0732">Signal</keyword>
<dbReference type="InterPro" id="IPR051792">
    <property type="entry name" value="GGT_bact"/>
</dbReference>
<comment type="catalytic activity">
    <reaction evidence="8 11">
        <text>an N-terminal (5-L-glutamyl)-[peptide] + an alpha-amino acid = 5-L-glutamyl amino acid + an N-terminal L-alpha-aminoacyl-[peptide]</text>
        <dbReference type="Rhea" id="RHEA:23904"/>
        <dbReference type="Rhea" id="RHEA-COMP:9780"/>
        <dbReference type="Rhea" id="RHEA-COMP:9795"/>
        <dbReference type="ChEBI" id="CHEBI:77644"/>
        <dbReference type="ChEBI" id="CHEBI:78597"/>
        <dbReference type="ChEBI" id="CHEBI:78599"/>
        <dbReference type="ChEBI" id="CHEBI:78608"/>
        <dbReference type="EC" id="2.3.2.2"/>
    </reaction>
</comment>